<organism evidence="1 2">
    <name type="scientific">Kribbella yunnanensis</name>
    <dbReference type="NCBI Taxonomy" id="190194"/>
    <lineage>
        <taxon>Bacteria</taxon>
        <taxon>Bacillati</taxon>
        <taxon>Actinomycetota</taxon>
        <taxon>Actinomycetes</taxon>
        <taxon>Propionibacteriales</taxon>
        <taxon>Kribbellaceae</taxon>
        <taxon>Kribbella</taxon>
    </lineage>
</organism>
<reference evidence="2" key="1">
    <citation type="journal article" date="2019" name="Int. J. Syst. Evol. Microbiol.">
        <title>The Global Catalogue of Microorganisms (GCM) 10K type strain sequencing project: providing services to taxonomists for standard genome sequencing and annotation.</title>
        <authorList>
            <consortium name="The Broad Institute Genomics Platform"/>
            <consortium name="The Broad Institute Genome Sequencing Center for Infectious Disease"/>
            <person name="Wu L."/>
            <person name="Ma J."/>
        </authorList>
    </citation>
    <scope>NUCLEOTIDE SEQUENCE [LARGE SCALE GENOMIC DNA]</scope>
    <source>
        <strain evidence="2">JCM 14307</strain>
    </source>
</reference>
<keyword evidence="2" id="KW-1185">Reference proteome</keyword>
<dbReference type="EMBL" id="BAAANF010000008">
    <property type="protein sequence ID" value="GAA1680010.1"/>
    <property type="molecule type" value="Genomic_DNA"/>
</dbReference>
<protein>
    <submittedName>
        <fullName evidence="1">Uncharacterized protein</fullName>
    </submittedName>
</protein>
<name>A0ABP4T012_9ACTN</name>
<proteinExistence type="predicted"/>
<sequence length="62" mass="6821">MAPNVIRGRRSHGTDESITLSFCVGCALNRQDYVLTAHDRLGKAIDPEDSANKQSIDYARVS</sequence>
<accession>A0ABP4T012</accession>
<comment type="caution">
    <text evidence="1">The sequence shown here is derived from an EMBL/GenBank/DDBJ whole genome shotgun (WGS) entry which is preliminary data.</text>
</comment>
<gene>
    <name evidence="1" type="ORF">GCM10009745_24930</name>
</gene>
<evidence type="ECO:0000313" key="2">
    <source>
        <dbReference type="Proteomes" id="UP001500280"/>
    </source>
</evidence>
<evidence type="ECO:0000313" key="1">
    <source>
        <dbReference type="EMBL" id="GAA1680010.1"/>
    </source>
</evidence>
<dbReference type="Proteomes" id="UP001500280">
    <property type="component" value="Unassembled WGS sequence"/>
</dbReference>